<dbReference type="Gene3D" id="1.20.1280.50">
    <property type="match status" value="1"/>
</dbReference>
<dbReference type="SMART" id="SM00256">
    <property type="entry name" value="FBOX"/>
    <property type="match status" value="1"/>
</dbReference>
<name>A0ABR0BHU1_PURLI</name>
<sequence length="455" mass="51675">MASIQDLPGEVLHPIFDFLTPQQLYSLCLVCKRFRGVAEPHLYFKIQMMWDSSSTPPIAALLRSILYRPHLASHVRTLVLNGNEDFYRDDFGGRLPPKMKVDDSQMELFEKAVQTSHTPINKELWICEMRAGTMDAFVTMLLSLLSSLRSLHIYRNFAKESRILGMFLRSCLCAVTTKPAIEAYRFQQLREVSFVTACDEARNSVVHNTADVLPLFYLPALQHLSVSISNPVTFSWPTKEPDLSRLISLDLTSIREAHLSHILKQTKALQSLRWEWLYDDNIPDQFNTTTIDLDQLCSALSHVRHTLTELNIGARAVAEDGGAALYLPPLNLQGSLKAIRDFDRLRVFQAPYALLLGFSPDDARQLEDALPRCVRHVTISVDLETYEGDEWAVDEIIAAIRAWLENYPQSTPDLTGLTLSLRKTRWGQSWRRDKVSEVEATCATLGIGFDEHLQS</sequence>
<dbReference type="SUPFAM" id="SSF81383">
    <property type="entry name" value="F-box domain"/>
    <property type="match status" value="1"/>
</dbReference>
<dbReference type="Proteomes" id="UP001287286">
    <property type="component" value="Unassembled WGS sequence"/>
</dbReference>
<accession>A0ABR0BHU1</accession>
<proteinExistence type="predicted"/>
<evidence type="ECO:0000313" key="2">
    <source>
        <dbReference type="EMBL" id="KAK4078066.1"/>
    </source>
</evidence>
<comment type="caution">
    <text evidence="2">The sequence shown here is derived from an EMBL/GenBank/DDBJ whole genome shotgun (WGS) entry which is preliminary data.</text>
</comment>
<evidence type="ECO:0000313" key="3">
    <source>
        <dbReference type="Proteomes" id="UP001287286"/>
    </source>
</evidence>
<dbReference type="EMBL" id="JAWRVI010000087">
    <property type="protein sequence ID" value="KAK4078066.1"/>
    <property type="molecule type" value="Genomic_DNA"/>
</dbReference>
<dbReference type="Pfam" id="PF12937">
    <property type="entry name" value="F-box-like"/>
    <property type="match status" value="1"/>
</dbReference>
<organism evidence="2 3">
    <name type="scientific">Purpureocillium lilacinum</name>
    <name type="common">Paecilomyces lilacinus</name>
    <dbReference type="NCBI Taxonomy" id="33203"/>
    <lineage>
        <taxon>Eukaryota</taxon>
        <taxon>Fungi</taxon>
        <taxon>Dikarya</taxon>
        <taxon>Ascomycota</taxon>
        <taxon>Pezizomycotina</taxon>
        <taxon>Sordariomycetes</taxon>
        <taxon>Hypocreomycetidae</taxon>
        <taxon>Hypocreales</taxon>
        <taxon>Ophiocordycipitaceae</taxon>
        <taxon>Purpureocillium</taxon>
    </lineage>
</organism>
<dbReference type="InterPro" id="IPR001810">
    <property type="entry name" value="F-box_dom"/>
</dbReference>
<feature type="domain" description="F-box" evidence="1">
    <location>
        <begin position="1"/>
        <end position="47"/>
    </location>
</feature>
<reference evidence="2 3" key="1">
    <citation type="journal article" date="2024" name="Microbiol. Resour. Announc.">
        <title>Genome annotations for the ascomycete fungi Trichoderma harzianum, Trichoderma aggressivum, and Purpureocillium lilacinum.</title>
        <authorList>
            <person name="Beijen E.P.W."/>
            <person name="Ohm R.A."/>
        </authorList>
    </citation>
    <scope>NUCLEOTIDE SEQUENCE [LARGE SCALE GENOMIC DNA]</scope>
    <source>
        <strain evidence="2 3">CBS 150709</strain>
    </source>
</reference>
<protein>
    <recommendedName>
        <fullName evidence="1">F-box domain-containing protein</fullName>
    </recommendedName>
</protein>
<evidence type="ECO:0000259" key="1">
    <source>
        <dbReference type="PROSITE" id="PS50181"/>
    </source>
</evidence>
<dbReference type="SUPFAM" id="SSF52047">
    <property type="entry name" value="RNI-like"/>
    <property type="match status" value="1"/>
</dbReference>
<gene>
    <name evidence="2" type="ORF">Purlil1_12087</name>
</gene>
<keyword evidence="3" id="KW-1185">Reference proteome</keyword>
<dbReference type="InterPro" id="IPR036047">
    <property type="entry name" value="F-box-like_dom_sf"/>
</dbReference>
<dbReference type="PROSITE" id="PS50181">
    <property type="entry name" value="FBOX"/>
    <property type="match status" value="1"/>
</dbReference>